<dbReference type="CDD" id="cd12797">
    <property type="entry name" value="M23_peptidase"/>
    <property type="match status" value="1"/>
</dbReference>
<feature type="signal peptide" evidence="2">
    <location>
        <begin position="1"/>
        <end position="28"/>
    </location>
</feature>
<evidence type="ECO:0000313" key="7">
    <source>
        <dbReference type="Proteomes" id="UP000321917"/>
    </source>
</evidence>
<sequence>MKIAVKKIFLFASVFSLSCVLMSVNATAQSSDNSDTANKTNQALSKVQQQIVAQEKSIKQTSNKRSSLENKLRSDDISIAKIVKAMIKTQDDFQDTQQTLKALAQEKTTLTHKKKQQEKVLAQQLRAAYTSGHHDYIKLLLNQQSPASVERTVTYYKYLNDARIKEIDQFQIVLSDLLAVTTQHQEQAKKLNRIQQQQIEQKVVFQHTKQERKNTIRALNKALLGSKQLLAQLVAEEQNLVVALQRIAALAQQSAELVGLKKLKRKLSWPVKGKISHSFGSRKQGYLKWKGILVAAPVGKQVKAIHNGTVLFSDWLKGYGLVTVLDHGAGYMSLYGYNQALLKSVGDRVETGEPIALVGQSGGQSQSGLYFEIRSDGQAVNPKAWFK</sequence>
<dbReference type="EMBL" id="VOLQ01000010">
    <property type="protein sequence ID" value="TWX68354.1"/>
    <property type="molecule type" value="Genomic_DNA"/>
</dbReference>
<keyword evidence="2" id="KW-0732">Signal</keyword>
<accession>A0A5C6QHB2</accession>
<dbReference type="Proteomes" id="UP000321917">
    <property type="component" value="Unassembled WGS sequence"/>
</dbReference>
<dbReference type="Proteomes" id="UP000321525">
    <property type="component" value="Unassembled WGS sequence"/>
</dbReference>
<evidence type="ECO:0000259" key="3">
    <source>
        <dbReference type="Pfam" id="PF01551"/>
    </source>
</evidence>
<evidence type="ECO:0000256" key="1">
    <source>
        <dbReference type="SAM" id="Coils"/>
    </source>
</evidence>
<evidence type="ECO:0000256" key="2">
    <source>
        <dbReference type="SAM" id="SignalP"/>
    </source>
</evidence>
<reference evidence="5 7" key="1">
    <citation type="submission" date="2019-07" db="EMBL/GenBank/DDBJ databases">
        <title>Genomes of sea-ice associated Colwellia species.</title>
        <authorList>
            <person name="Bowman J.P."/>
        </authorList>
    </citation>
    <scope>NUCLEOTIDE SEQUENCE [LARGE SCALE GENOMIC DNA]</scope>
    <source>
        <strain evidence="4 6">ACAM 607</strain>
        <strain evidence="5 7">IC036</strain>
    </source>
</reference>
<gene>
    <name evidence="4" type="ORF">ESZ26_12445</name>
    <name evidence="5" type="ORF">ESZ27_07010</name>
</gene>
<dbReference type="PANTHER" id="PTHR21666">
    <property type="entry name" value="PEPTIDASE-RELATED"/>
    <property type="match status" value="1"/>
</dbReference>
<keyword evidence="1" id="KW-0175">Coiled coil</keyword>
<evidence type="ECO:0000313" key="5">
    <source>
        <dbReference type="EMBL" id="TWX68354.1"/>
    </source>
</evidence>
<dbReference type="Pfam" id="PF01551">
    <property type="entry name" value="Peptidase_M23"/>
    <property type="match status" value="1"/>
</dbReference>
<dbReference type="AlphaFoldDB" id="A0A5C6QHB2"/>
<feature type="chain" id="PRO_5023012146" evidence="2">
    <location>
        <begin position="29"/>
        <end position="387"/>
    </location>
</feature>
<dbReference type="GO" id="GO:0004222">
    <property type="term" value="F:metalloendopeptidase activity"/>
    <property type="evidence" value="ECO:0007669"/>
    <property type="project" value="TreeGrafter"/>
</dbReference>
<dbReference type="EMBL" id="VOLR01000016">
    <property type="protein sequence ID" value="TWX58301.1"/>
    <property type="molecule type" value="Genomic_DNA"/>
</dbReference>
<proteinExistence type="predicted"/>
<dbReference type="OrthoDB" id="9784703at2"/>
<comment type="caution">
    <text evidence="5">The sequence shown here is derived from an EMBL/GenBank/DDBJ whole genome shotgun (WGS) entry which is preliminary data.</text>
</comment>
<dbReference type="PROSITE" id="PS51257">
    <property type="entry name" value="PROKAR_LIPOPROTEIN"/>
    <property type="match status" value="1"/>
</dbReference>
<name>A0A5C6QHB2_9GAMM</name>
<organism evidence="5 7">
    <name type="scientific">Colwellia hornerae</name>
    <dbReference type="NCBI Taxonomy" id="89402"/>
    <lineage>
        <taxon>Bacteria</taxon>
        <taxon>Pseudomonadati</taxon>
        <taxon>Pseudomonadota</taxon>
        <taxon>Gammaproteobacteria</taxon>
        <taxon>Alteromonadales</taxon>
        <taxon>Colwelliaceae</taxon>
        <taxon>Colwellia</taxon>
    </lineage>
</organism>
<dbReference type="InterPro" id="IPR016047">
    <property type="entry name" value="M23ase_b-sheet_dom"/>
</dbReference>
<dbReference type="SUPFAM" id="SSF51261">
    <property type="entry name" value="Duplicated hybrid motif"/>
    <property type="match status" value="1"/>
</dbReference>
<protein>
    <submittedName>
        <fullName evidence="5">Peptidoglycan DD-metalloendopeptidase family protein</fullName>
    </submittedName>
</protein>
<evidence type="ECO:0000313" key="6">
    <source>
        <dbReference type="Proteomes" id="UP000321525"/>
    </source>
</evidence>
<evidence type="ECO:0000313" key="4">
    <source>
        <dbReference type="EMBL" id="TWX58301.1"/>
    </source>
</evidence>
<keyword evidence="6" id="KW-1185">Reference proteome</keyword>
<feature type="domain" description="M23ase beta-sheet core" evidence="3">
    <location>
        <begin position="289"/>
        <end position="382"/>
    </location>
</feature>
<dbReference type="PANTHER" id="PTHR21666:SF270">
    <property type="entry name" value="MUREIN HYDROLASE ACTIVATOR ENVC"/>
    <property type="match status" value="1"/>
</dbReference>
<dbReference type="Gene3D" id="2.70.70.10">
    <property type="entry name" value="Glucose Permease (Domain IIA)"/>
    <property type="match status" value="1"/>
</dbReference>
<feature type="coiled-coil region" evidence="1">
    <location>
        <begin position="44"/>
        <end position="71"/>
    </location>
</feature>
<dbReference type="InterPro" id="IPR011055">
    <property type="entry name" value="Dup_hybrid_motif"/>
</dbReference>
<dbReference type="Gene3D" id="6.10.250.3150">
    <property type="match status" value="1"/>
</dbReference>
<dbReference type="InterPro" id="IPR050570">
    <property type="entry name" value="Cell_wall_metabolism_enzyme"/>
</dbReference>
<dbReference type="FunFam" id="2.70.70.10:FF:000003">
    <property type="entry name" value="Murein hydrolase activator EnvC"/>
    <property type="match status" value="1"/>
</dbReference>